<reference evidence="3 4" key="1">
    <citation type="submission" date="2019-06" db="EMBL/GenBank/DDBJ databases">
        <title>Whole genome shotgun sequence of Pseudonocardia hydrocarbonoxydans NBRC 14498.</title>
        <authorList>
            <person name="Hosoyama A."/>
            <person name="Uohara A."/>
            <person name="Ohji S."/>
            <person name="Ichikawa N."/>
        </authorList>
    </citation>
    <scope>NUCLEOTIDE SEQUENCE [LARGE SCALE GENOMIC DNA]</scope>
    <source>
        <strain evidence="3 4">NBRC 14498</strain>
    </source>
</reference>
<feature type="region of interest" description="Disordered" evidence="1">
    <location>
        <begin position="194"/>
        <end position="264"/>
    </location>
</feature>
<proteinExistence type="predicted"/>
<keyword evidence="2" id="KW-0472">Membrane</keyword>
<evidence type="ECO:0000256" key="1">
    <source>
        <dbReference type="SAM" id="MobiDB-lite"/>
    </source>
</evidence>
<feature type="compositionally biased region" description="Low complexity" evidence="1">
    <location>
        <begin position="61"/>
        <end position="78"/>
    </location>
</feature>
<sequence>MRNPPSQVRRSPGARFLLSPAMRRKPSAEVGRSESTAELIARISAERDAPVESTGRHAVLTAPPRTARATARTAVTRPRAVRPVDDESAVERTGPIDLPGPVPLPRDGTRRAVPRWEPAVEEDVLFDPEADDTPTTVLQFLSPDPPAPRRPVRMLVSVALVAVAMVVVGAAAAGWLGGTGAEAPASLTAVTEGVVPRPAPTGPTVPAPVDSAPVDSAPVGSAPVDSAPAEAAPAPEEAAPEEAADPAPADVPLIDGAPDSSGYY</sequence>
<evidence type="ECO:0000313" key="3">
    <source>
        <dbReference type="EMBL" id="GEC22120.1"/>
    </source>
</evidence>
<feature type="compositionally biased region" description="Low complexity" evidence="1">
    <location>
        <begin position="221"/>
        <end position="237"/>
    </location>
</feature>
<feature type="region of interest" description="Disordered" evidence="1">
    <location>
        <begin position="1"/>
        <end position="109"/>
    </location>
</feature>
<evidence type="ECO:0000313" key="4">
    <source>
        <dbReference type="Proteomes" id="UP000320338"/>
    </source>
</evidence>
<keyword evidence="2" id="KW-0812">Transmembrane</keyword>
<dbReference type="AlphaFoldDB" id="A0A4Y3WVK4"/>
<organism evidence="3 4">
    <name type="scientific">Pseudonocardia hydrocarbonoxydans</name>
    <dbReference type="NCBI Taxonomy" id="76726"/>
    <lineage>
        <taxon>Bacteria</taxon>
        <taxon>Bacillati</taxon>
        <taxon>Actinomycetota</taxon>
        <taxon>Actinomycetes</taxon>
        <taxon>Pseudonocardiales</taxon>
        <taxon>Pseudonocardiaceae</taxon>
        <taxon>Pseudonocardia</taxon>
    </lineage>
</organism>
<feature type="transmembrane region" description="Helical" evidence="2">
    <location>
        <begin position="155"/>
        <end position="176"/>
    </location>
</feature>
<feature type="compositionally biased region" description="Pro residues" evidence="1">
    <location>
        <begin position="197"/>
        <end position="206"/>
    </location>
</feature>
<accession>A0A4Y3WVK4</accession>
<comment type="caution">
    <text evidence="3">The sequence shown here is derived from an EMBL/GenBank/DDBJ whole genome shotgun (WGS) entry which is preliminary data.</text>
</comment>
<keyword evidence="2" id="KW-1133">Transmembrane helix</keyword>
<dbReference type="EMBL" id="BJNG01000039">
    <property type="protein sequence ID" value="GEC22120.1"/>
    <property type="molecule type" value="Genomic_DNA"/>
</dbReference>
<name>A0A4Y3WVK4_9PSEU</name>
<evidence type="ECO:0000256" key="2">
    <source>
        <dbReference type="SAM" id="Phobius"/>
    </source>
</evidence>
<protein>
    <submittedName>
        <fullName evidence="3">Uncharacterized protein</fullName>
    </submittedName>
</protein>
<keyword evidence="4" id="KW-1185">Reference proteome</keyword>
<dbReference type="Proteomes" id="UP000320338">
    <property type="component" value="Unassembled WGS sequence"/>
</dbReference>
<gene>
    <name evidence="3" type="ORF">PHY01_44030</name>
</gene>